<comment type="caution">
    <text evidence="1">The sequence shown here is derived from an EMBL/GenBank/DDBJ whole genome shotgun (WGS) entry which is preliminary data.</text>
</comment>
<dbReference type="AlphaFoldDB" id="A0A813KN03"/>
<name>A0A813KN03_POLGL</name>
<feature type="non-terminal residue" evidence="1">
    <location>
        <position position="1"/>
    </location>
</feature>
<organism evidence="1 2">
    <name type="scientific">Polarella glacialis</name>
    <name type="common">Dinoflagellate</name>
    <dbReference type="NCBI Taxonomy" id="89957"/>
    <lineage>
        <taxon>Eukaryota</taxon>
        <taxon>Sar</taxon>
        <taxon>Alveolata</taxon>
        <taxon>Dinophyceae</taxon>
        <taxon>Suessiales</taxon>
        <taxon>Suessiaceae</taxon>
        <taxon>Polarella</taxon>
    </lineage>
</organism>
<sequence>HEWDLGQVTRGSLGAVTTEEPGPGVYKLCWGYYPLLGYDADLNMSHVLATEDQYPIDAGVLLMLGPFSMDFECSLRFECTITISGIGLASTNKIYLIESALGRCGMTGVPVLDAEWSTITNPAAVIQDSEGLYNTYKLGTALGKSGASHRICWAHNPPEEEDDGTPLSDPASHFSVEIDPDFLWIRFTAIVDCVLGRICTITVYGSGIGPESQILLVTNTGSCGDASAAAVTVVGLNNPQQVIDPGVESSSVGIYVLGTTTSAVPPYGFHICWGPNPSNSSAVNFPLEVFYPMQHEPTTFFADRVGAISLLHLDSESGGRHRALALYADTTKLPATTKALGGFYDARLDYDCCAMAGYAAGTILRVQGDQALPSSGYVFHDRPSDGLSAVALSVRQPRLQGLEACGTSCGDDFGSNHTDYVLAAGFRDLSDPNKSPGTVILLKARPIGPQWAPTWQARRTSQYFKHNPPAGLADYVVEAQRCATPDPLAACAFANRQKTQSLKVVALSSTRLVAAFVDSETEQGVAVFISVFHHLPDHWELNIGVKQVFNTGPTSNVDVAALSESVAIVAFADTASRTVEARVLQLSGTGTDDVTFGASVEIGEGNLTQDSSTEANATDTNSSNSTWKYTATHRRLSVCGVTSTKALVAYGPIHARGEVVLVVVSGVVATKGPVLALQSTNVDDVTVVLLGSSTKALALWRDEADGGVAKAQEVDVYDDYNGASYALGPGSLVTMTYFRTEGLVALGLNQTGVLAAYRAMDGTERGVVQLLSATFNAD</sequence>
<evidence type="ECO:0000313" key="2">
    <source>
        <dbReference type="Proteomes" id="UP000626109"/>
    </source>
</evidence>
<evidence type="ECO:0000313" key="1">
    <source>
        <dbReference type="EMBL" id="CAE8711103.1"/>
    </source>
</evidence>
<protein>
    <submittedName>
        <fullName evidence="1">Uncharacterized protein</fullName>
    </submittedName>
</protein>
<proteinExistence type="predicted"/>
<reference evidence="1" key="1">
    <citation type="submission" date="2021-02" db="EMBL/GenBank/DDBJ databases">
        <authorList>
            <person name="Dougan E. K."/>
            <person name="Rhodes N."/>
            <person name="Thang M."/>
            <person name="Chan C."/>
        </authorList>
    </citation>
    <scope>NUCLEOTIDE SEQUENCE</scope>
</reference>
<accession>A0A813KN03</accession>
<dbReference type="Proteomes" id="UP000626109">
    <property type="component" value="Unassembled WGS sequence"/>
</dbReference>
<gene>
    <name evidence="1" type="ORF">PGLA2088_LOCUS36312</name>
</gene>
<dbReference type="EMBL" id="CAJNNW010032112">
    <property type="protein sequence ID" value="CAE8711103.1"/>
    <property type="molecule type" value="Genomic_DNA"/>
</dbReference>